<feature type="region of interest" description="Disordered" evidence="1">
    <location>
        <begin position="1"/>
        <end position="38"/>
    </location>
</feature>
<name>A0ABR3LF77_9TELE</name>
<evidence type="ECO:0000313" key="2">
    <source>
        <dbReference type="EMBL" id="KAL1250726.1"/>
    </source>
</evidence>
<protein>
    <submittedName>
        <fullName evidence="2">Uncharacterized protein</fullName>
    </submittedName>
</protein>
<evidence type="ECO:0000256" key="1">
    <source>
        <dbReference type="SAM" id="MobiDB-lite"/>
    </source>
</evidence>
<proteinExistence type="predicted"/>
<dbReference type="EMBL" id="JAYMGO010000022">
    <property type="protein sequence ID" value="KAL1250726.1"/>
    <property type="molecule type" value="Genomic_DNA"/>
</dbReference>
<gene>
    <name evidence="2" type="ORF">QQF64_018522</name>
</gene>
<accession>A0ABR3LF77</accession>
<keyword evidence="3" id="KW-1185">Reference proteome</keyword>
<organism evidence="2 3">
    <name type="scientific">Cirrhinus molitorella</name>
    <name type="common">mud carp</name>
    <dbReference type="NCBI Taxonomy" id="172907"/>
    <lineage>
        <taxon>Eukaryota</taxon>
        <taxon>Metazoa</taxon>
        <taxon>Chordata</taxon>
        <taxon>Craniata</taxon>
        <taxon>Vertebrata</taxon>
        <taxon>Euteleostomi</taxon>
        <taxon>Actinopterygii</taxon>
        <taxon>Neopterygii</taxon>
        <taxon>Teleostei</taxon>
        <taxon>Ostariophysi</taxon>
        <taxon>Cypriniformes</taxon>
        <taxon>Cyprinidae</taxon>
        <taxon>Labeoninae</taxon>
        <taxon>Labeonini</taxon>
        <taxon>Cirrhinus</taxon>
    </lineage>
</organism>
<dbReference type="Proteomes" id="UP001558613">
    <property type="component" value="Unassembled WGS sequence"/>
</dbReference>
<comment type="caution">
    <text evidence="2">The sequence shown here is derived from an EMBL/GenBank/DDBJ whole genome shotgun (WGS) entry which is preliminary data.</text>
</comment>
<reference evidence="2 3" key="1">
    <citation type="submission" date="2023-09" db="EMBL/GenBank/DDBJ databases">
        <authorList>
            <person name="Wang M."/>
        </authorList>
    </citation>
    <scope>NUCLEOTIDE SEQUENCE [LARGE SCALE GENOMIC DNA]</scope>
    <source>
        <strain evidence="2">GT-2023</strain>
        <tissue evidence="2">Liver</tissue>
    </source>
</reference>
<dbReference type="InterPro" id="IPR042566">
    <property type="entry name" value="L1_C"/>
</dbReference>
<dbReference type="Gene3D" id="3.30.250.20">
    <property type="entry name" value="L1 transposable element, C-terminal domain"/>
    <property type="match status" value="1"/>
</dbReference>
<sequence length="92" mass="10489">MANRRTARKNPDTTEETPDGNEASAKLTSATISEENESHAREMGIVKYQEHKVMFIPDFSIAVRKQRKQFDDVKKRLQVLNVCVSSQTELHA</sequence>
<evidence type="ECO:0000313" key="3">
    <source>
        <dbReference type="Proteomes" id="UP001558613"/>
    </source>
</evidence>